<evidence type="ECO:0000313" key="2">
    <source>
        <dbReference type="EMBL" id="PZO33652.1"/>
    </source>
</evidence>
<proteinExistence type="predicted"/>
<dbReference type="InterPro" id="IPR025979">
    <property type="entry name" value="ChrR-like_cupin_dom"/>
</dbReference>
<reference evidence="3" key="1">
    <citation type="submission" date="2018-04" db="EMBL/GenBank/DDBJ databases">
        <authorList>
            <person name="Cornet L."/>
        </authorList>
    </citation>
    <scope>NUCLEOTIDE SEQUENCE [LARGE SCALE GENOMIC DNA]</scope>
</reference>
<reference evidence="2 3" key="2">
    <citation type="submission" date="2018-06" db="EMBL/GenBank/DDBJ databases">
        <title>Metagenomic assembly of (sub)arctic Cyanobacteria and their associated microbiome from non-axenic cultures.</title>
        <authorList>
            <person name="Baurain D."/>
        </authorList>
    </citation>
    <scope>NUCLEOTIDE SEQUENCE [LARGE SCALE GENOMIC DNA]</scope>
    <source>
        <strain evidence="2">ULC041bin1</strain>
    </source>
</reference>
<organism evidence="2 3">
    <name type="scientific">Shackletoniella antarctica</name>
    <dbReference type="NCBI Taxonomy" id="268115"/>
    <lineage>
        <taxon>Bacteria</taxon>
        <taxon>Bacillati</taxon>
        <taxon>Cyanobacteriota</taxon>
        <taxon>Cyanophyceae</taxon>
        <taxon>Oculatellales</taxon>
        <taxon>Oculatellaceae</taxon>
        <taxon>Shackletoniella</taxon>
    </lineage>
</organism>
<evidence type="ECO:0000313" key="3">
    <source>
        <dbReference type="Proteomes" id="UP000249081"/>
    </source>
</evidence>
<gene>
    <name evidence="2" type="ORF">DCF17_21645</name>
</gene>
<dbReference type="EMBL" id="QBMN01000243">
    <property type="protein sequence ID" value="PZO33652.1"/>
    <property type="molecule type" value="Genomic_DNA"/>
</dbReference>
<evidence type="ECO:0000259" key="1">
    <source>
        <dbReference type="Pfam" id="PF12973"/>
    </source>
</evidence>
<accession>A0A2W4VM74</accession>
<dbReference type="Proteomes" id="UP000249081">
    <property type="component" value="Unassembled WGS sequence"/>
</dbReference>
<dbReference type="Gene3D" id="2.60.120.10">
    <property type="entry name" value="Jelly Rolls"/>
    <property type="match status" value="1"/>
</dbReference>
<comment type="caution">
    <text evidence="2">The sequence shown here is derived from an EMBL/GenBank/DDBJ whole genome shotgun (WGS) entry which is preliminary data.</text>
</comment>
<dbReference type="Pfam" id="PF12973">
    <property type="entry name" value="Cupin_7"/>
    <property type="match status" value="1"/>
</dbReference>
<dbReference type="AlphaFoldDB" id="A0A2W4VM74"/>
<name>A0A2W4VM74_9CYAN</name>
<dbReference type="InterPro" id="IPR011051">
    <property type="entry name" value="RmlC_Cupin_sf"/>
</dbReference>
<protein>
    <submittedName>
        <fullName evidence="2">Transcription negative regulator ChrR</fullName>
    </submittedName>
</protein>
<feature type="domain" description="ChrR-like cupin" evidence="1">
    <location>
        <begin position="15"/>
        <end position="107"/>
    </location>
</feature>
<sequence length="118" mass="12978">MQTLQSLVFPDLWQILAQADDLPWESFRPGVDIYRLYPPEPDGAAAALLRYQPGASVPYHRHPGYEHILVLSGCQTDDNGTYIAGTLVVNPPGTRHSVSSAEGCIVLAIWAKPVHIEE</sequence>
<dbReference type="SUPFAM" id="SSF51182">
    <property type="entry name" value="RmlC-like cupins"/>
    <property type="match status" value="1"/>
</dbReference>
<dbReference type="InterPro" id="IPR014710">
    <property type="entry name" value="RmlC-like_jellyroll"/>
</dbReference>